<keyword evidence="3" id="KW-1185">Reference proteome</keyword>
<dbReference type="Pfam" id="PF13456">
    <property type="entry name" value="RVT_3"/>
    <property type="match status" value="1"/>
</dbReference>
<dbReference type="PANTHER" id="PTHR47074">
    <property type="entry name" value="BNAC02G40300D PROTEIN"/>
    <property type="match status" value="1"/>
</dbReference>
<gene>
    <name evidence="2" type="ORF">Dsin_002012</name>
</gene>
<dbReference type="GO" id="GO:0003676">
    <property type="term" value="F:nucleic acid binding"/>
    <property type="evidence" value="ECO:0007669"/>
    <property type="project" value="InterPro"/>
</dbReference>
<comment type="caution">
    <text evidence="2">The sequence shown here is derived from an EMBL/GenBank/DDBJ whole genome shotgun (WGS) entry which is preliminary data.</text>
</comment>
<evidence type="ECO:0000313" key="3">
    <source>
        <dbReference type="Proteomes" id="UP001281410"/>
    </source>
</evidence>
<protein>
    <recommendedName>
        <fullName evidence="1">RNase H type-1 domain-containing protein</fullName>
    </recommendedName>
</protein>
<dbReference type="InterPro" id="IPR052929">
    <property type="entry name" value="RNase_H-like_EbsB-rel"/>
</dbReference>
<accession>A0AAE0B5G1</accession>
<dbReference type="GO" id="GO:0004523">
    <property type="term" value="F:RNA-DNA hybrid ribonuclease activity"/>
    <property type="evidence" value="ECO:0007669"/>
    <property type="project" value="InterPro"/>
</dbReference>
<proteinExistence type="predicted"/>
<reference evidence="2" key="1">
    <citation type="journal article" date="2023" name="Plant J.">
        <title>Genome sequences and population genomics provide insights into the demographic history, inbreeding, and mutation load of two 'living fossil' tree species of Dipteronia.</title>
        <authorList>
            <person name="Feng Y."/>
            <person name="Comes H.P."/>
            <person name="Chen J."/>
            <person name="Zhu S."/>
            <person name="Lu R."/>
            <person name="Zhang X."/>
            <person name="Li P."/>
            <person name="Qiu J."/>
            <person name="Olsen K.M."/>
            <person name="Qiu Y."/>
        </authorList>
    </citation>
    <scope>NUCLEOTIDE SEQUENCE</scope>
    <source>
        <strain evidence="2">NBL</strain>
    </source>
</reference>
<dbReference type="InterPro" id="IPR012337">
    <property type="entry name" value="RNaseH-like_sf"/>
</dbReference>
<dbReference type="AlphaFoldDB" id="A0AAE0B5G1"/>
<dbReference type="Proteomes" id="UP001281410">
    <property type="component" value="Unassembled WGS sequence"/>
</dbReference>
<name>A0AAE0B5G1_9ROSI</name>
<dbReference type="EMBL" id="JANJYJ010000001">
    <property type="protein sequence ID" value="KAK3230131.1"/>
    <property type="molecule type" value="Genomic_DNA"/>
</dbReference>
<dbReference type="SUPFAM" id="SSF53098">
    <property type="entry name" value="Ribonuclease H-like"/>
    <property type="match status" value="1"/>
</dbReference>
<dbReference type="InterPro" id="IPR002156">
    <property type="entry name" value="RNaseH_domain"/>
</dbReference>
<sequence>MKNLLSSYWKSTVWQPLPHGCLKLNIDAAIRGDKGFIGVGVVIKDDSSLIVVVSSKILVGNFQVEMGELLALREGLLLVKNLGCRVYCWQRWMLVM</sequence>
<feature type="domain" description="RNase H type-1" evidence="1">
    <location>
        <begin position="25"/>
        <end position="85"/>
    </location>
</feature>
<evidence type="ECO:0000313" key="2">
    <source>
        <dbReference type="EMBL" id="KAK3230131.1"/>
    </source>
</evidence>
<dbReference type="PANTHER" id="PTHR47074:SF11">
    <property type="entry name" value="REVERSE TRANSCRIPTASE-LIKE PROTEIN"/>
    <property type="match status" value="1"/>
</dbReference>
<evidence type="ECO:0000259" key="1">
    <source>
        <dbReference type="Pfam" id="PF13456"/>
    </source>
</evidence>
<organism evidence="2 3">
    <name type="scientific">Dipteronia sinensis</name>
    <dbReference type="NCBI Taxonomy" id="43782"/>
    <lineage>
        <taxon>Eukaryota</taxon>
        <taxon>Viridiplantae</taxon>
        <taxon>Streptophyta</taxon>
        <taxon>Embryophyta</taxon>
        <taxon>Tracheophyta</taxon>
        <taxon>Spermatophyta</taxon>
        <taxon>Magnoliopsida</taxon>
        <taxon>eudicotyledons</taxon>
        <taxon>Gunneridae</taxon>
        <taxon>Pentapetalae</taxon>
        <taxon>rosids</taxon>
        <taxon>malvids</taxon>
        <taxon>Sapindales</taxon>
        <taxon>Sapindaceae</taxon>
        <taxon>Hippocastanoideae</taxon>
        <taxon>Acereae</taxon>
        <taxon>Dipteronia</taxon>
    </lineage>
</organism>